<reference evidence="1" key="1">
    <citation type="submission" date="2022-06" db="EMBL/GenBank/DDBJ databases">
        <authorList>
            <person name="Goudenege D."/>
            <person name="Le Roux F."/>
        </authorList>
    </citation>
    <scope>NUCLEOTIDE SEQUENCE</scope>
    <source>
        <strain evidence="1">12-063</strain>
    </source>
</reference>
<keyword evidence="2" id="KW-1185">Reference proteome</keyword>
<dbReference type="Proteomes" id="UP001152658">
    <property type="component" value="Unassembled WGS sequence"/>
</dbReference>
<organism evidence="1 2">
    <name type="scientific">Vibrio aestuarianus</name>
    <dbReference type="NCBI Taxonomy" id="28171"/>
    <lineage>
        <taxon>Bacteria</taxon>
        <taxon>Pseudomonadati</taxon>
        <taxon>Pseudomonadota</taxon>
        <taxon>Gammaproteobacteria</taxon>
        <taxon>Vibrionales</taxon>
        <taxon>Vibrionaceae</taxon>
        <taxon>Vibrio</taxon>
    </lineage>
</organism>
<gene>
    <name evidence="1" type="ORF">VAE063_880239</name>
</gene>
<comment type="caution">
    <text evidence="1">The sequence shown here is derived from an EMBL/GenBank/DDBJ whole genome shotgun (WGS) entry which is preliminary data.</text>
</comment>
<protein>
    <submittedName>
        <fullName evidence="1">Uncharacterized protein</fullName>
    </submittedName>
</protein>
<proteinExistence type="predicted"/>
<dbReference type="EMBL" id="CALYLK010000128">
    <property type="protein sequence ID" value="CAH8212265.1"/>
    <property type="molecule type" value="Genomic_DNA"/>
</dbReference>
<evidence type="ECO:0000313" key="1">
    <source>
        <dbReference type="EMBL" id="CAH8212265.1"/>
    </source>
</evidence>
<sequence>MLVKHNLSFYKLIDTLFFIIELFTKIKTE</sequence>
<name>A0ABM9FMU1_9VIBR</name>
<accession>A0ABM9FMU1</accession>
<evidence type="ECO:0000313" key="2">
    <source>
        <dbReference type="Proteomes" id="UP001152658"/>
    </source>
</evidence>